<dbReference type="PROSITE" id="PS50115">
    <property type="entry name" value="ARFGAP"/>
    <property type="match status" value="1"/>
</dbReference>
<dbReference type="GO" id="GO:0008270">
    <property type="term" value="F:zinc ion binding"/>
    <property type="evidence" value="ECO:0007669"/>
    <property type="project" value="UniProtKB-KW"/>
</dbReference>
<dbReference type="Gene3D" id="1.10.220.150">
    <property type="entry name" value="Arf GTPase activating protein"/>
    <property type="match status" value="1"/>
</dbReference>
<evidence type="ECO:0000256" key="14">
    <source>
        <dbReference type="ARBA" id="ARBA00037105"/>
    </source>
</evidence>
<evidence type="ECO:0000256" key="13">
    <source>
        <dbReference type="ARBA" id="ARBA00023136"/>
    </source>
</evidence>
<evidence type="ECO:0000256" key="15">
    <source>
        <dbReference type="ARBA" id="ARBA00039243"/>
    </source>
</evidence>
<dbReference type="GO" id="GO:0000139">
    <property type="term" value="C:Golgi membrane"/>
    <property type="evidence" value="ECO:0007669"/>
    <property type="project" value="UniProtKB-SubCell"/>
</dbReference>
<keyword evidence="6" id="KW-0597">Phosphoprotein</keyword>
<keyword evidence="5" id="KW-0963">Cytoplasm</keyword>
<evidence type="ECO:0000256" key="5">
    <source>
        <dbReference type="ARBA" id="ARBA00022490"/>
    </source>
</evidence>
<accession>A0A3B4Y8Y4</accession>
<evidence type="ECO:0000313" key="20">
    <source>
        <dbReference type="Proteomes" id="UP000261360"/>
    </source>
</evidence>
<evidence type="ECO:0000256" key="8">
    <source>
        <dbReference type="ARBA" id="ARBA00022771"/>
    </source>
</evidence>
<keyword evidence="13" id="KW-0472">Membrane</keyword>
<dbReference type="GO" id="GO:0048205">
    <property type="term" value="P:COPI coating of Golgi vesicle"/>
    <property type="evidence" value="ECO:0007669"/>
    <property type="project" value="TreeGrafter"/>
</dbReference>
<keyword evidence="8 16" id="KW-0863">Zinc-finger</keyword>
<keyword evidence="12" id="KW-0333">Golgi apparatus</keyword>
<evidence type="ECO:0000256" key="9">
    <source>
        <dbReference type="ARBA" id="ARBA00022833"/>
    </source>
</evidence>
<sequence>MSEPNKQDISAIFKRLRSIPTNKVCFDCAAKNPSWASITYGVFLCIDCSGTHRSLGVHLSFIRSTELDFNWSWFQLRCMQVGGNASAISFFNQHGCTTSAANSKYNSRAAQLYREKIKNLATQATRRHGTELWLDSQAPLSPTSPEDKQADFFSLHSQVKECNPEGPSVDMLSVSPKLASKKGGLGAQKVSSQSFSELEKKAQAADKLREKEDSTAGTRKNIQPQESIAPSLRLAYKDLEQQRKKDEQKLKGLEGNKKEQAERLGMGLGIRSGVSHSVTSDMHIIQQENPLRGKTTKGRRYTEEDDDEGSFTSRSDEDRRSAFSSAAADDRDGGGWIKESKKPEPDFYLSSAMSSLDDRPTSRRKPEAVPVSDSGEARKKFGDDVKAISSDMYFGKQDNSEYEAKTRLERFAGSASISSADLFDDPKKQTASSYRLTNVLPNAPDMSQLKLGVRSVAGKLSVMASGVVSSIQDHYSS</sequence>
<dbReference type="PANTHER" id="PTHR45686:SF1">
    <property type="entry name" value="ADP-RIBOSYLATION FACTOR GTPASE-ACTIVATING PROTEIN 3"/>
    <property type="match status" value="1"/>
</dbReference>
<dbReference type="PRINTS" id="PR00405">
    <property type="entry name" value="REVINTRACTNG"/>
</dbReference>
<feature type="region of interest" description="Disordered" evidence="17">
    <location>
        <begin position="181"/>
        <end position="232"/>
    </location>
</feature>
<keyword evidence="7" id="KW-0479">Metal-binding</keyword>
<evidence type="ECO:0000256" key="16">
    <source>
        <dbReference type="PROSITE-ProRule" id="PRU00288"/>
    </source>
</evidence>
<feature type="domain" description="Arf-GAP" evidence="18">
    <location>
        <begin position="10"/>
        <end position="127"/>
    </location>
</feature>
<evidence type="ECO:0000256" key="1">
    <source>
        <dbReference type="ARBA" id="ARBA00004255"/>
    </source>
</evidence>
<evidence type="ECO:0000256" key="12">
    <source>
        <dbReference type="ARBA" id="ARBA00023034"/>
    </source>
</evidence>
<dbReference type="GO" id="GO:0005096">
    <property type="term" value="F:GTPase activator activity"/>
    <property type="evidence" value="ECO:0007669"/>
    <property type="project" value="UniProtKB-KW"/>
</dbReference>
<dbReference type="Pfam" id="PF01412">
    <property type="entry name" value="ArfGap"/>
    <property type="match status" value="1"/>
</dbReference>
<evidence type="ECO:0000256" key="2">
    <source>
        <dbReference type="ARBA" id="ARBA00004496"/>
    </source>
</evidence>
<proteinExistence type="predicted"/>
<name>A0A3B4Y8Y4_SERLL</name>
<dbReference type="GeneTree" id="ENSGT00940000158466"/>
<comment type="subcellular location">
    <subcellularLocation>
        <location evidence="2">Cytoplasm</location>
    </subcellularLocation>
    <subcellularLocation>
        <location evidence="1">Golgi apparatus membrane</location>
        <topology evidence="1">Peripheral membrane protein</topology>
        <orientation evidence="1">Cytoplasmic side</orientation>
    </subcellularLocation>
</comment>
<dbReference type="PANTHER" id="PTHR45686">
    <property type="entry name" value="ADP-RIBOSYLATION FACTOR GTPASE ACTIVATING PROTEIN 3, ISOFORM H-RELATED"/>
    <property type="match status" value="1"/>
</dbReference>
<dbReference type="Proteomes" id="UP000261360">
    <property type="component" value="Unplaced"/>
</dbReference>
<reference evidence="19" key="1">
    <citation type="submission" date="2025-08" db="UniProtKB">
        <authorList>
            <consortium name="Ensembl"/>
        </authorList>
    </citation>
    <scope>IDENTIFICATION</scope>
</reference>
<evidence type="ECO:0000256" key="7">
    <source>
        <dbReference type="ARBA" id="ARBA00022723"/>
    </source>
</evidence>
<evidence type="ECO:0000256" key="17">
    <source>
        <dbReference type="SAM" id="MobiDB-lite"/>
    </source>
</evidence>
<keyword evidence="9" id="KW-0862">Zinc</keyword>
<organism evidence="19 20">
    <name type="scientific">Seriola lalandi dorsalis</name>
    <dbReference type="NCBI Taxonomy" id="1841481"/>
    <lineage>
        <taxon>Eukaryota</taxon>
        <taxon>Metazoa</taxon>
        <taxon>Chordata</taxon>
        <taxon>Craniata</taxon>
        <taxon>Vertebrata</taxon>
        <taxon>Euteleostomi</taxon>
        <taxon>Actinopterygii</taxon>
        <taxon>Neopterygii</taxon>
        <taxon>Teleostei</taxon>
        <taxon>Neoteleostei</taxon>
        <taxon>Acanthomorphata</taxon>
        <taxon>Carangaria</taxon>
        <taxon>Carangiformes</taxon>
        <taxon>Carangidae</taxon>
        <taxon>Seriola</taxon>
    </lineage>
</organism>
<dbReference type="SMART" id="SM00105">
    <property type="entry name" value="ArfGap"/>
    <property type="match status" value="1"/>
</dbReference>
<dbReference type="Ensembl" id="ENSSLDT00000028114.1">
    <property type="protein sequence ID" value="ENSSLDP00000027280.1"/>
    <property type="gene ID" value="ENSSLDG00000021108.1"/>
</dbReference>
<reference evidence="19" key="2">
    <citation type="submission" date="2025-09" db="UniProtKB">
        <authorList>
            <consortium name="Ensembl"/>
        </authorList>
    </citation>
    <scope>IDENTIFICATION</scope>
</reference>
<keyword evidence="4" id="KW-0343">GTPase activation</keyword>
<dbReference type="CDD" id="cd09028">
    <property type="entry name" value="ArfGap_ArfGap3"/>
    <property type="match status" value="1"/>
</dbReference>
<dbReference type="FunFam" id="1.10.220.150:FF:000004">
    <property type="entry name" value="Putative ADP-ribosylation factor GTPase-activating protein 2"/>
    <property type="match status" value="1"/>
</dbReference>
<feature type="compositionally biased region" description="Basic and acidic residues" evidence="17">
    <location>
        <begin position="245"/>
        <end position="262"/>
    </location>
</feature>
<evidence type="ECO:0000256" key="10">
    <source>
        <dbReference type="ARBA" id="ARBA00022892"/>
    </source>
</evidence>
<evidence type="ECO:0000256" key="6">
    <source>
        <dbReference type="ARBA" id="ARBA00022553"/>
    </source>
</evidence>
<feature type="region of interest" description="Disordered" evidence="17">
    <location>
        <begin position="245"/>
        <end position="382"/>
    </location>
</feature>
<feature type="compositionally biased region" description="Basic and acidic residues" evidence="17">
    <location>
        <begin position="356"/>
        <end position="367"/>
    </location>
</feature>
<keyword evidence="10" id="KW-0931">ER-Golgi transport</keyword>
<dbReference type="AlphaFoldDB" id="A0A3B4Y8Y4"/>
<keyword evidence="3" id="KW-0813">Transport</keyword>
<keyword evidence="20" id="KW-1185">Reference proteome</keyword>
<evidence type="ECO:0000256" key="4">
    <source>
        <dbReference type="ARBA" id="ARBA00022468"/>
    </source>
</evidence>
<dbReference type="GO" id="GO:0015031">
    <property type="term" value="P:protein transport"/>
    <property type="evidence" value="ECO:0007669"/>
    <property type="project" value="UniProtKB-KW"/>
</dbReference>
<evidence type="ECO:0000259" key="18">
    <source>
        <dbReference type="PROSITE" id="PS50115"/>
    </source>
</evidence>
<protein>
    <recommendedName>
        <fullName evidence="15">ADP-ribosylation factor GTPase-activating protein 3</fullName>
    </recommendedName>
</protein>
<dbReference type="InterPro" id="IPR037278">
    <property type="entry name" value="ARFGAP/RecO"/>
</dbReference>
<keyword evidence="11" id="KW-0653">Protein transport</keyword>
<feature type="compositionally biased region" description="Basic and acidic residues" evidence="17">
    <location>
        <begin position="197"/>
        <end position="214"/>
    </location>
</feature>
<dbReference type="SUPFAM" id="SSF57863">
    <property type="entry name" value="ArfGap/RecO-like zinc finger"/>
    <property type="match status" value="1"/>
</dbReference>
<evidence type="ECO:0000256" key="11">
    <source>
        <dbReference type="ARBA" id="ARBA00022927"/>
    </source>
</evidence>
<feature type="compositionally biased region" description="Basic and acidic residues" evidence="17">
    <location>
        <begin position="328"/>
        <end position="345"/>
    </location>
</feature>
<comment type="function">
    <text evidence="14">GTPase-activating protein (GAP) for ADP ribosylation factor 1 (ARF1). Hydrolysis of ARF1-bound GTP may lead to dissociation of coatomer from Golgi-derived membranes to allow fusion with target membranes.</text>
</comment>
<feature type="compositionally biased region" description="Polar residues" evidence="17">
    <location>
        <begin position="215"/>
        <end position="228"/>
    </location>
</feature>
<evidence type="ECO:0000256" key="3">
    <source>
        <dbReference type="ARBA" id="ARBA00022448"/>
    </source>
</evidence>
<dbReference type="InterPro" id="IPR001164">
    <property type="entry name" value="ArfGAP_dom"/>
</dbReference>
<evidence type="ECO:0000313" key="19">
    <source>
        <dbReference type="Ensembl" id="ENSSLDP00000027280.1"/>
    </source>
</evidence>
<dbReference type="InterPro" id="IPR038508">
    <property type="entry name" value="ArfGAP_dom_sf"/>
</dbReference>